<dbReference type="STRING" id="1868482.ENSTSYP00000000883"/>
<evidence type="ECO:0000256" key="2">
    <source>
        <dbReference type="ARBA" id="ARBA00022980"/>
    </source>
</evidence>
<dbReference type="InterPro" id="IPR011331">
    <property type="entry name" value="Ribosomal_eL37/eL43"/>
</dbReference>
<comment type="similarity">
    <text evidence="1">Belongs to the eukaryotic ribosomal protein eL43 family.</text>
</comment>
<evidence type="ECO:0000256" key="1">
    <source>
        <dbReference type="ARBA" id="ARBA00008672"/>
    </source>
</evidence>
<dbReference type="AlphaFoldDB" id="A0A3Q0DNQ3"/>
<gene>
    <name evidence="5" type="primary">LOC110594732</name>
</gene>
<dbReference type="PANTHER" id="PTHR48160:SF1">
    <property type="entry name" value="LARGE RIBOSOMAL SUBUNIT PROTEIN EL43"/>
    <property type="match status" value="1"/>
</dbReference>
<dbReference type="Proteomes" id="UP000189704">
    <property type="component" value="Unplaced"/>
</dbReference>
<accession>A0A3Q0DNQ3</accession>
<evidence type="ECO:0000313" key="5">
    <source>
        <dbReference type="RefSeq" id="XP_021563740.1"/>
    </source>
</evidence>
<dbReference type="GeneID" id="110594732"/>
<dbReference type="Gene3D" id="2.20.25.30">
    <property type="match status" value="1"/>
</dbReference>
<dbReference type="InterPro" id="IPR002674">
    <property type="entry name" value="Ribosomal_eL43"/>
</dbReference>
<keyword evidence="2" id="KW-0689">Ribosomal protein</keyword>
<dbReference type="RefSeq" id="XP_021563740.1">
    <property type="nucleotide sequence ID" value="XM_021708065.1"/>
</dbReference>
<dbReference type="OrthoDB" id="10258345at2759"/>
<dbReference type="InterPro" id="IPR011332">
    <property type="entry name" value="Ribosomal_zn-bd"/>
</dbReference>
<name>A0A3Q0DNQ3_CARSF</name>
<reference evidence="5" key="1">
    <citation type="submission" date="2025-08" db="UniProtKB">
        <authorList>
            <consortium name="RefSeq"/>
        </authorList>
    </citation>
    <scope>IDENTIFICATION</scope>
</reference>
<keyword evidence="4" id="KW-1185">Reference proteome</keyword>
<evidence type="ECO:0000256" key="3">
    <source>
        <dbReference type="ARBA" id="ARBA00023274"/>
    </source>
</evidence>
<dbReference type="GO" id="GO:0022625">
    <property type="term" value="C:cytosolic large ribosomal subunit"/>
    <property type="evidence" value="ECO:0007669"/>
    <property type="project" value="TreeGrafter"/>
</dbReference>
<dbReference type="PANTHER" id="PTHR48160">
    <property type="entry name" value="LARGE RIBOSOMAL SUBUNIT PROTEIN EL43"/>
    <property type="match status" value="1"/>
</dbReference>
<proteinExistence type="inferred from homology"/>
<dbReference type="KEGG" id="csyr:110594732"/>
<dbReference type="Pfam" id="PF01780">
    <property type="entry name" value="Ribosomal_L37ae"/>
    <property type="match status" value="1"/>
</dbReference>
<organism evidence="4 5">
    <name type="scientific">Carlito syrichta</name>
    <name type="common">Philippine tarsier</name>
    <name type="synonym">Tarsius syrichta</name>
    <dbReference type="NCBI Taxonomy" id="1868482"/>
    <lineage>
        <taxon>Eukaryota</taxon>
        <taxon>Metazoa</taxon>
        <taxon>Chordata</taxon>
        <taxon>Craniata</taxon>
        <taxon>Vertebrata</taxon>
        <taxon>Euteleostomi</taxon>
        <taxon>Mammalia</taxon>
        <taxon>Eutheria</taxon>
        <taxon>Euarchontoglires</taxon>
        <taxon>Primates</taxon>
        <taxon>Haplorrhini</taxon>
        <taxon>Tarsiiformes</taxon>
        <taxon>Tarsiidae</taxon>
        <taxon>Carlito</taxon>
    </lineage>
</organism>
<sequence>MAKCTTKFGIIGKYCASLQKMVKKIKISQHTKYTTCSNCGKTKMNRPVVGIWHCCSCIKVVADGAWDNNTTSAATVKSAIRKLKKLKDQ</sequence>
<dbReference type="GO" id="GO:0006412">
    <property type="term" value="P:translation"/>
    <property type="evidence" value="ECO:0007669"/>
    <property type="project" value="InterPro"/>
</dbReference>
<keyword evidence="3" id="KW-0687">Ribonucleoprotein</keyword>
<dbReference type="GO" id="GO:0003735">
    <property type="term" value="F:structural constituent of ribosome"/>
    <property type="evidence" value="ECO:0007669"/>
    <property type="project" value="InterPro"/>
</dbReference>
<evidence type="ECO:0000313" key="4">
    <source>
        <dbReference type="Proteomes" id="UP000189704"/>
    </source>
</evidence>
<dbReference type="SUPFAM" id="SSF57829">
    <property type="entry name" value="Zn-binding ribosomal proteins"/>
    <property type="match status" value="1"/>
</dbReference>
<protein>
    <submittedName>
        <fullName evidence="5">60S ribosomal protein L37a-like</fullName>
    </submittedName>
</protein>